<dbReference type="Proteomes" id="UP001203004">
    <property type="component" value="Unassembled WGS sequence"/>
</dbReference>
<evidence type="ECO:0000313" key="2">
    <source>
        <dbReference type="EMBL" id="MCL1631131.1"/>
    </source>
</evidence>
<feature type="domain" description="SGNH hydrolase-type esterase" evidence="1">
    <location>
        <begin position="11"/>
        <end position="200"/>
    </location>
</feature>
<sequence length="214" mass="24376">MLHVRPLYVAAGDSLTVGIGSTFFQPNFVKWYHHDLESFYRLPVDRQVFAKNGATTDDILSILARPDAAAAIKNAQVITLTGGGNDFLRAGRLWLRTGNAEPVNQAMKSSIAHFEEMVRFIYRLHDNDSSSFMVRILNLYNPLFYIPHTNAWLEQYNERLQSLEKIPSVRVADIFHVFAGREPQLLGFDRIHPNPIGYRLMAEATSALGFKQFY</sequence>
<organism evidence="2 3">
    <name type="scientific">Sporolactobacillus mangiferae</name>
    <dbReference type="NCBI Taxonomy" id="2940498"/>
    <lineage>
        <taxon>Bacteria</taxon>
        <taxon>Bacillati</taxon>
        <taxon>Bacillota</taxon>
        <taxon>Bacilli</taxon>
        <taxon>Bacillales</taxon>
        <taxon>Sporolactobacillaceae</taxon>
        <taxon>Sporolactobacillus</taxon>
    </lineage>
</organism>
<keyword evidence="3" id="KW-1185">Reference proteome</keyword>
<gene>
    <name evidence="2" type="ORF">M3N64_04115</name>
</gene>
<comment type="caution">
    <text evidence="2">The sequence shown here is derived from an EMBL/GenBank/DDBJ whole genome shotgun (WGS) entry which is preliminary data.</text>
</comment>
<accession>A0ABT0M8D2</accession>
<evidence type="ECO:0000313" key="3">
    <source>
        <dbReference type="Proteomes" id="UP001203004"/>
    </source>
</evidence>
<proteinExistence type="predicted"/>
<dbReference type="PANTHER" id="PTHR30383:SF27">
    <property type="entry name" value="SPORE GERMINATION LIPASE LIPC"/>
    <property type="match status" value="1"/>
</dbReference>
<protein>
    <submittedName>
        <fullName evidence="2">GDSL-type esterase/lipase family protein</fullName>
    </submittedName>
</protein>
<dbReference type="PANTHER" id="PTHR30383">
    <property type="entry name" value="THIOESTERASE 1/PROTEASE 1/LYSOPHOSPHOLIPASE L1"/>
    <property type="match status" value="1"/>
</dbReference>
<dbReference type="EMBL" id="JAMAST010000002">
    <property type="protein sequence ID" value="MCL1631131.1"/>
    <property type="molecule type" value="Genomic_DNA"/>
</dbReference>
<dbReference type="SUPFAM" id="SSF52266">
    <property type="entry name" value="SGNH hydrolase"/>
    <property type="match status" value="1"/>
</dbReference>
<dbReference type="InterPro" id="IPR036514">
    <property type="entry name" value="SGNH_hydro_sf"/>
</dbReference>
<dbReference type="Pfam" id="PF13472">
    <property type="entry name" value="Lipase_GDSL_2"/>
    <property type="match status" value="1"/>
</dbReference>
<dbReference type="InterPro" id="IPR013830">
    <property type="entry name" value="SGNH_hydro"/>
</dbReference>
<dbReference type="InterPro" id="IPR051532">
    <property type="entry name" value="Ester_Hydrolysis_Enzymes"/>
</dbReference>
<evidence type="ECO:0000259" key="1">
    <source>
        <dbReference type="Pfam" id="PF13472"/>
    </source>
</evidence>
<dbReference type="Gene3D" id="3.40.50.1110">
    <property type="entry name" value="SGNH hydrolase"/>
    <property type="match status" value="1"/>
</dbReference>
<reference evidence="2 3" key="1">
    <citation type="submission" date="2022-05" db="EMBL/GenBank/DDBJ databases">
        <title>Sporolactobacillus sp nov CPB3-1, isolated from tree bark (Mangifera indica L.).</title>
        <authorList>
            <person name="Phuengjayaem S."/>
            <person name="Tanasupawat S."/>
        </authorList>
    </citation>
    <scope>NUCLEOTIDE SEQUENCE [LARGE SCALE GENOMIC DNA]</scope>
    <source>
        <strain evidence="2 3">CPB3-1</strain>
    </source>
</reference>
<name>A0ABT0M8D2_9BACL</name>